<dbReference type="InterPro" id="IPR036291">
    <property type="entry name" value="NAD(P)-bd_dom_sf"/>
</dbReference>
<dbReference type="GO" id="GO:0005886">
    <property type="term" value="C:plasma membrane"/>
    <property type="evidence" value="ECO:0007669"/>
    <property type="project" value="TreeGrafter"/>
</dbReference>
<dbReference type="RefSeq" id="WP_285973626.1">
    <property type="nucleotide sequence ID" value="NZ_CP127294.1"/>
</dbReference>
<evidence type="ECO:0000313" key="3">
    <source>
        <dbReference type="EMBL" id="WIX83067.1"/>
    </source>
</evidence>
<gene>
    <name evidence="3" type="ORF">QRX50_21055</name>
</gene>
<feature type="region of interest" description="Disordered" evidence="1">
    <location>
        <begin position="197"/>
        <end position="221"/>
    </location>
</feature>
<sequence length="386" mass="40413">MADYDLVLFGATGFTGTLTAEYLARSAPPGCRWALAGRNRAKLEDLRTRLAAIDERLGTVPLLSADIADPDSLRAVAASAKVVATTVGPYLHYGEPLVAACAAEGTDYVDLTGESEFVDRMYLAHHAKAAETGARLVHSCGFDSIPHDLGAWYTVRQLPEDVPLQVDGYVRVGAMPSGGTFLTAMTAFSRQAAANRAAKDRAAAEPPPAGRRVRVPIGSPHRVPGTGQWAVPLPTIDPQVVGHSARASARYGPDFRYRHFAAFSGLPSVAAATAGAGALFAAAQLTPARDALSKLLAPGQGPSLARRAKSWFSVRFIGSGGGHHVTTEVSGGDPGYDETAKMLAESALCLAFDELPATAGQVTTATAMGDALIERLMRAGMGFRTL</sequence>
<dbReference type="InterPro" id="IPR005097">
    <property type="entry name" value="Sacchrp_dh_NADP-bd"/>
</dbReference>
<dbReference type="Pfam" id="PF03435">
    <property type="entry name" value="Sacchrp_dh_NADP"/>
    <property type="match status" value="1"/>
</dbReference>
<dbReference type="EMBL" id="CP127294">
    <property type="protein sequence ID" value="WIX83067.1"/>
    <property type="molecule type" value="Genomic_DNA"/>
</dbReference>
<dbReference type="AlphaFoldDB" id="A0A9Y2N1K1"/>
<accession>A0A9Y2N1K1</accession>
<dbReference type="PANTHER" id="PTHR12286">
    <property type="entry name" value="SACCHAROPINE DEHYDROGENASE-LIKE OXIDOREDUCTASE"/>
    <property type="match status" value="1"/>
</dbReference>
<reference evidence="3 4" key="1">
    <citation type="submission" date="2023-06" db="EMBL/GenBank/DDBJ databases">
        <authorList>
            <person name="Oyuntsetseg B."/>
            <person name="Kim S.B."/>
        </authorList>
    </citation>
    <scope>NUCLEOTIDE SEQUENCE [LARGE SCALE GENOMIC DNA]</scope>
    <source>
        <strain evidence="3 4">2-15</strain>
    </source>
</reference>
<proteinExistence type="predicted"/>
<evidence type="ECO:0000313" key="4">
    <source>
        <dbReference type="Proteomes" id="UP001236014"/>
    </source>
</evidence>
<organism evidence="3 4">
    <name type="scientific">Amycolatopsis carbonis</name>
    <dbReference type="NCBI Taxonomy" id="715471"/>
    <lineage>
        <taxon>Bacteria</taxon>
        <taxon>Bacillati</taxon>
        <taxon>Actinomycetota</taxon>
        <taxon>Actinomycetes</taxon>
        <taxon>Pseudonocardiales</taxon>
        <taxon>Pseudonocardiaceae</taxon>
        <taxon>Amycolatopsis</taxon>
    </lineage>
</organism>
<dbReference type="KEGG" id="acab:QRX50_21055"/>
<feature type="domain" description="Saccharopine dehydrogenase NADP binding" evidence="2">
    <location>
        <begin position="7"/>
        <end position="135"/>
    </location>
</feature>
<dbReference type="Proteomes" id="UP001236014">
    <property type="component" value="Chromosome"/>
</dbReference>
<dbReference type="PANTHER" id="PTHR12286:SF5">
    <property type="entry name" value="SACCHAROPINE DEHYDROGENASE-LIKE OXIDOREDUCTASE"/>
    <property type="match status" value="1"/>
</dbReference>
<keyword evidence="4" id="KW-1185">Reference proteome</keyword>
<evidence type="ECO:0000259" key="2">
    <source>
        <dbReference type="Pfam" id="PF03435"/>
    </source>
</evidence>
<name>A0A9Y2N1K1_9PSEU</name>
<evidence type="ECO:0000256" key="1">
    <source>
        <dbReference type="SAM" id="MobiDB-lite"/>
    </source>
</evidence>
<protein>
    <submittedName>
        <fullName evidence="3">Saccharopine dehydrogenase NADP-binding domain-containing protein</fullName>
    </submittedName>
</protein>
<dbReference type="SUPFAM" id="SSF51735">
    <property type="entry name" value="NAD(P)-binding Rossmann-fold domains"/>
    <property type="match status" value="1"/>
</dbReference>
<dbReference type="Gene3D" id="3.40.50.720">
    <property type="entry name" value="NAD(P)-binding Rossmann-like Domain"/>
    <property type="match status" value="1"/>
</dbReference>
<dbReference type="InterPro" id="IPR051276">
    <property type="entry name" value="Saccharopine_DH-like_oxidrdct"/>
</dbReference>
<dbReference type="GO" id="GO:0009247">
    <property type="term" value="P:glycolipid biosynthetic process"/>
    <property type="evidence" value="ECO:0007669"/>
    <property type="project" value="TreeGrafter"/>
</dbReference>